<dbReference type="SUPFAM" id="SSF52833">
    <property type="entry name" value="Thioredoxin-like"/>
    <property type="match status" value="1"/>
</dbReference>
<dbReference type="KEGG" id="vpn:A21D_01656"/>
<reference evidence="1" key="1">
    <citation type="submission" date="2016-11" db="EMBL/GenBank/DDBJ databases">
        <title>Complete genome sequence of Virgibacillus dokdonensis 21D, a halophilic bacterium isolated from the deep hypersaline anoxic basin Discovery in the Mediterranean Sea.</title>
        <authorList>
            <person name="Zeaiter Z."/>
            <person name="Booth J.M."/>
            <person name="Prosdocimi E.M."/>
            <person name="Mapelli F."/>
            <person name="Fusi M."/>
            <person name="Daffonchio D."/>
            <person name="Borin S."/>
            <person name="Crotti E."/>
        </authorList>
    </citation>
    <scope>NUCLEOTIDE SEQUENCE</scope>
    <source>
        <strain evidence="1">21D</strain>
    </source>
</reference>
<evidence type="ECO:0000313" key="2">
    <source>
        <dbReference type="EMBL" id="MEF2292549.1"/>
    </source>
</evidence>
<dbReference type="RefSeq" id="WP_101933205.1">
    <property type="nucleotide sequence ID" value="NZ_CP018622.1"/>
</dbReference>
<dbReference type="Gene3D" id="1.10.472.60">
    <property type="entry name" value="putative protein disulfide isomerase domain"/>
    <property type="match status" value="1"/>
</dbReference>
<dbReference type="PANTHER" id="PTHR13887">
    <property type="entry name" value="GLUTATHIONE S-TRANSFERASE KAPPA"/>
    <property type="match status" value="1"/>
</dbReference>
<gene>
    <name evidence="1" type="ORF">A21D_01656</name>
    <name evidence="2" type="ORF">V2W34_11110</name>
</gene>
<evidence type="ECO:0000313" key="3">
    <source>
        <dbReference type="Proteomes" id="UP000234237"/>
    </source>
</evidence>
<organism evidence="1 3">
    <name type="scientific">Virgibacillus dokdonensis</name>
    <dbReference type="NCBI Taxonomy" id="302167"/>
    <lineage>
        <taxon>Bacteria</taxon>
        <taxon>Bacillati</taxon>
        <taxon>Bacillota</taxon>
        <taxon>Bacilli</taxon>
        <taxon>Bacillales</taxon>
        <taxon>Bacillaceae</taxon>
        <taxon>Virgibacillus</taxon>
    </lineage>
</organism>
<dbReference type="PANTHER" id="PTHR13887:SF54">
    <property type="entry name" value="DSBA FAMILY PROTEIN"/>
    <property type="match status" value="1"/>
</dbReference>
<dbReference type="Proteomes" id="UP001356080">
    <property type="component" value="Unassembled WGS sequence"/>
</dbReference>
<dbReference type="STRING" id="302167.GCA_900166595_00375"/>
<dbReference type="Pfam" id="PF13743">
    <property type="entry name" value="Thioredoxin_5"/>
    <property type="match status" value="1"/>
</dbReference>
<dbReference type="InterPro" id="IPR036249">
    <property type="entry name" value="Thioredoxin-like_sf"/>
</dbReference>
<sequence length="308" mass="35055">MSNKDQMICDLETGVCGEVEDKEMEMMDFDQPDNSIDLYYVTDPICSHCWALEPVLRRFVKQYGSYVNVRVVMGGLLEKWEGFGDHKNGISKPEDVALHWKEVGEHSRMPIDGTLWYDNPVQSSYPPSRVYKVIQKQSEALAEVYLRRIREAVFAFNQTVSERSVLVDIVNRMGLDGGTIVDEAGSARAQQLLNEDFQLAARLGVRGFPTIIMMNEENKGVKIVGVRELNNYIAGLQKVIGVEDLKAESRPSLPTLLQEERLLFAKEVEEMYDLSPTDFPDFVKKELPTNQYHMKEVLGETYLSSIES</sequence>
<keyword evidence="4" id="KW-1185">Reference proteome</keyword>
<dbReference type="Proteomes" id="UP000234237">
    <property type="component" value="Chromosome"/>
</dbReference>
<accession>A0A2K9IYG8</accession>
<reference evidence="3" key="2">
    <citation type="submission" date="2016-11" db="EMBL/GenBank/DDBJ databases">
        <title>Complete genome sequence of Virgibacillus pantothenticus 21D, a halophilic bacterium isolated from the deep hypersaline anoxic basin Discovery in the Mediterranean Sea.</title>
        <authorList>
            <person name="Zeaiter Z."/>
            <person name="Booth J.M."/>
            <person name="Prosdocimi E.M."/>
            <person name="Mapelli F."/>
            <person name="Fusi M."/>
            <person name="Daffonchio D."/>
            <person name="Borin S."/>
            <person name="Crotti E."/>
        </authorList>
    </citation>
    <scope>NUCLEOTIDE SEQUENCE [LARGE SCALE GENOMIC DNA]</scope>
    <source>
        <strain evidence="3">21D</strain>
    </source>
</reference>
<evidence type="ECO:0000313" key="1">
    <source>
        <dbReference type="EMBL" id="AUJ24737.1"/>
    </source>
</evidence>
<name>A0A2K9IYG8_9BACI</name>
<dbReference type="AlphaFoldDB" id="A0A2K9IYG8"/>
<reference evidence="2 4" key="3">
    <citation type="submission" date="2024-01" db="EMBL/GenBank/DDBJ databases">
        <title>Survival strategy associated with biotechnological potential of Virgibacillus dokdonensis T4.6 isolated from salt-fermented shrimp paste.</title>
        <authorList>
            <person name="Doan T.V."/>
            <person name="Quach N.T."/>
            <person name="Phi Q.-T."/>
        </authorList>
    </citation>
    <scope>NUCLEOTIDE SEQUENCE [LARGE SCALE GENOMIC DNA]</scope>
    <source>
        <strain evidence="2 4">T4.6</strain>
    </source>
</reference>
<proteinExistence type="predicted"/>
<protein>
    <submittedName>
        <fullName evidence="1">DSBA-like thioredoxin domain protein</fullName>
    </submittedName>
    <submittedName>
        <fullName evidence="2">DsbA family protein</fullName>
    </submittedName>
</protein>
<dbReference type="EMBL" id="JAZHPM010000018">
    <property type="protein sequence ID" value="MEF2292549.1"/>
    <property type="molecule type" value="Genomic_DNA"/>
</dbReference>
<dbReference type="CDD" id="cd03025">
    <property type="entry name" value="DsbA_FrnE_like"/>
    <property type="match status" value="1"/>
</dbReference>
<dbReference type="Gene3D" id="3.40.30.10">
    <property type="entry name" value="Glutaredoxin"/>
    <property type="match status" value="1"/>
</dbReference>
<evidence type="ECO:0000313" key="4">
    <source>
        <dbReference type="Proteomes" id="UP001356080"/>
    </source>
</evidence>
<dbReference type="EMBL" id="CP018622">
    <property type="protein sequence ID" value="AUJ24737.1"/>
    <property type="molecule type" value="Genomic_DNA"/>
</dbReference>